<evidence type="ECO:0000256" key="3">
    <source>
        <dbReference type="ARBA" id="ARBA00023163"/>
    </source>
</evidence>
<feature type="domain" description="HTH tetR-type" evidence="5">
    <location>
        <begin position="7"/>
        <end position="67"/>
    </location>
</feature>
<dbReference type="PROSITE" id="PS50977">
    <property type="entry name" value="HTH_TETR_2"/>
    <property type="match status" value="1"/>
</dbReference>
<protein>
    <submittedName>
        <fullName evidence="6">AcrR family transcriptional regulator</fullName>
    </submittedName>
</protein>
<dbReference type="GO" id="GO:0003700">
    <property type="term" value="F:DNA-binding transcription factor activity"/>
    <property type="evidence" value="ECO:0007669"/>
    <property type="project" value="TreeGrafter"/>
</dbReference>
<evidence type="ECO:0000259" key="5">
    <source>
        <dbReference type="PROSITE" id="PS50977"/>
    </source>
</evidence>
<dbReference type="PANTHER" id="PTHR30055:SF234">
    <property type="entry name" value="HTH-TYPE TRANSCRIPTIONAL REGULATOR BETI"/>
    <property type="match status" value="1"/>
</dbReference>
<keyword evidence="1" id="KW-0805">Transcription regulation</keyword>
<dbReference type="GO" id="GO:0000976">
    <property type="term" value="F:transcription cis-regulatory region binding"/>
    <property type="evidence" value="ECO:0007669"/>
    <property type="project" value="TreeGrafter"/>
</dbReference>
<dbReference type="Gene3D" id="1.10.357.10">
    <property type="entry name" value="Tetracycline Repressor, domain 2"/>
    <property type="match status" value="1"/>
</dbReference>
<dbReference type="InterPro" id="IPR009057">
    <property type="entry name" value="Homeodomain-like_sf"/>
</dbReference>
<name>A0A7X0G559_9ACTN</name>
<dbReference type="AlphaFoldDB" id="A0A7X0G559"/>
<dbReference type="SUPFAM" id="SSF48498">
    <property type="entry name" value="Tetracyclin repressor-like, C-terminal domain"/>
    <property type="match status" value="1"/>
</dbReference>
<dbReference type="InterPro" id="IPR036271">
    <property type="entry name" value="Tet_transcr_reg_TetR-rel_C_sf"/>
</dbReference>
<organism evidence="6 7">
    <name type="scientific">Actinomadura coerulea</name>
    <dbReference type="NCBI Taxonomy" id="46159"/>
    <lineage>
        <taxon>Bacteria</taxon>
        <taxon>Bacillati</taxon>
        <taxon>Actinomycetota</taxon>
        <taxon>Actinomycetes</taxon>
        <taxon>Streptosporangiales</taxon>
        <taxon>Thermomonosporaceae</taxon>
        <taxon>Actinomadura</taxon>
    </lineage>
</organism>
<dbReference type="PANTHER" id="PTHR30055">
    <property type="entry name" value="HTH-TYPE TRANSCRIPTIONAL REGULATOR RUTR"/>
    <property type="match status" value="1"/>
</dbReference>
<sequence>MAAQEDAEEYELVVEAAGRLFVQLGYDGTTLQMIGEVAGMSAQKISRLAEDKQHLYLEVMTRYADAEGAYMRSVMARVPPDITGLRTLVDSYLDYSVAHPQLRALWVHRWLQDAADVQDVEGLYRPLLAAVVEMFRGAVRADYDLELGLWNIIWIVNGFIHVGIVDEEGNRRFADHPPTLRRFRAYMHDMLERSAR</sequence>
<evidence type="ECO:0000256" key="2">
    <source>
        <dbReference type="ARBA" id="ARBA00023125"/>
    </source>
</evidence>
<gene>
    <name evidence="6" type="ORF">BKA00_006333</name>
</gene>
<keyword evidence="2 4" id="KW-0238">DNA-binding</keyword>
<evidence type="ECO:0000256" key="1">
    <source>
        <dbReference type="ARBA" id="ARBA00023015"/>
    </source>
</evidence>
<comment type="caution">
    <text evidence="6">The sequence shown here is derived from an EMBL/GenBank/DDBJ whole genome shotgun (WGS) entry which is preliminary data.</text>
</comment>
<dbReference type="InterPro" id="IPR050109">
    <property type="entry name" value="HTH-type_TetR-like_transc_reg"/>
</dbReference>
<dbReference type="InterPro" id="IPR001647">
    <property type="entry name" value="HTH_TetR"/>
</dbReference>
<reference evidence="6 7" key="1">
    <citation type="submission" date="2020-08" db="EMBL/GenBank/DDBJ databases">
        <title>Sequencing the genomes of 1000 actinobacteria strains.</title>
        <authorList>
            <person name="Klenk H.-P."/>
        </authorList>
    </citation>
    <scope>NUCLEOTIDE SEQUENCE [LARGE SCALE GENOMIC DNA]</scope>
    <source>
        <strain evidence="6 7">DSM 43675</strain>
    </source>
</reference>
<dbReference type="SUPFAM" id="SSF46689">
    <property type="entry name" value="Homeodomain-like"/>
    <property type="match status" value="1"/>
</dbReference>
<dbReference type="Proteomes" id="UP000546324">
    <property type="component" value="Unassembled WGS sequence"/>
</dbReference>
<keyword evidence="7" id="KW-1185">Reference proteome</keyword>
<accession>A0A7X0G559</accession>
<feature type="DNA-binding region" description="H-T-H motif" evidence="4">
    <location>
        <begin position="30"/>
        <end position="49"/>
    </location>
</feature>
<evidence type="ECO:0000313" key="7">
    <source>
        <dbReference type="Proteomes" id="UP000546324"/>
    </source>
</evidence>
<dbReference type="Pfam" id="PF00440">
    <property type="entry name" value="TetR_N"/>
    <property type="match status" value="1"/>
</dbReference>
<dbReference type="RefSeq" id="WP_185031290.1">
    <property type="nucleotide sequence ID" value="NZ_JACHMQ010000001.1"/>
</dbReference>
<proteinExistence type="predicted"/>
<evidence type="ECO:0000256" key="4">
    <source>
        <dbReference type="PROSITE-ProRule" id="PRU00335"/>
    </source>
</evidence>
<evidence type="ECO:0000313" key="6">
    <source>
        <dbReference type="EMBL" id="MBB6399419.1"/>
    </source>
</evidence>
<dbReference type="EMBL" id="JACHMQ010000001">
    <property type="protein sequence ID" value="MBB6399419.1"/>
    <property type="molecule type" value="Genomic_DNA"/>
</dbReference>
<keyword evidence="3" id="KW-0804">Transcription</keyword>